<accession>A0A640KJK6</accession>
<dbReference type="AlphaFoldDB" id="A0A640KJK6"/>
<comment type="caution">
    <text evidence="2">The sequence shown here is derived from an EMBL/GenBank/DDBJ whole genome shotgun (WGS) entry which is preliminary data.</text>
</comment>
<dbReference type="Proteomes" id="UP000419144">
    <property type="component" value="Unassembled WGS sequence"/>
</dbReference>
<sequence length="578" mass="66963">MTRPRPIACVAGDLLRIRGVRGLARATLLLHRCSLLRHGLRLLQHRVDATNHVERHLRDLVVRPHQKSGERLHRVVQLHVVARHAREHLRNLERLRQEPGHLARAVHHNLVLLAQLVDTKHRDDILQLLVLGQHLHDILRNVVVVHVDHIGVHDTRRALQRVHGRVDARLRHSAVQHSRRVQVRERRRGRGIRDIIRRHVHRLHGRDRPLRRRRDTLLQHAKILRKRGLVAHGSRNAAQQRRHLGVRLCEAEDVVDEQQHVLALHVAEVLGHRQSGLRDARARTRGLVHLPVHKHALRITLQINHLRLHHLQVQVRALARALANTSKHRETTVALRHVVDQLHDDHSLPHTSTAEQADLATLAVGQNQVNHLDTSRQNRVLRGLIRQLRGLSVDRHAHLLANGAALVDRVAQHVEDAAQRLAAHRHRDVAASRHNLRLQLQQVRRLHRNAAARVRVQVLHDLQRQRLIAAKVLRHVQRRKHRRHALREVYVHHGTNDLRHVANAALVLCRLRGSSGSSSRRRRRRSAHPNSAADHRRLHTRQHGSDKAMGNVGSWGRGERCVAQKRQRWWCKVRRKRI</sequence>
<reference evidence="2" key="1">
    <citation type="submission" date="2019-11" db="EMBL/GenBank/DDBJ databases">
        <title>Leishmania tarentolae CDS.</title>
        <authorList>
            <person name="Goto Y."/>
            <person name="Yamagishi J."/>
        </authorList>
    </citation>
    <scope>NUCLEOTIDE SEQUENCE [LARGE SCALE GENOMIC DNA]</scope>
    <source>
        <strain evidence="2">Parrot Tar II</strain>
    </source>
</reference>
<proteinExistence type="predicted"/>
<keyword evidence="3" id="KW-1185">Reference proteome</keyword>
<evidence type="ECO:0000313" key="3">
    <source>
        <dbReference type="Proteomes" id="UP000419144"/>
    </source>
</evidence>
<organism evidence="2 3">
    <name type="scientific">Leishmania tarentolae</name>
    <name type="common">Sauroleishmania tarentolae</name>
    <dbReference type="NCBI Taxonomy" id="5689"/>
    <lineage>
        <taxon>Eukaryota</taxon>
        <taxon>Discoba</taxon>
        <taxon>Euglenozoa</taxon>
        <taxon>Kinetoplastea</taxon>
        <taxon>Metakinetoplastina</taxon>
        <taxon>Trypanosomatida</taxon>
        <taxon>Trypanosomatidae</taxon>
        <taxon>Leishmaniinae</taxon>
        <taxon>Leishmania</taxon>
        <taxon>lizard Leishmania</taxon>
    </lineage>
</organism>
<dbReference type="VEuPathDB" id="TriTrypDB:LtaPh_2512241"/>
<name>A0A640KJK6_LEITA</name>
<protein>
    <submittedName>
        <fullName evidence="2">ATPase beta subunit, putative</fullName>
    </submittedName>
</protein>
<evidence type="ECO:0000313" key="2">
    <source>
        <dbReference type="EMBL" id="GET89215.1"/>
    </source>
</evidence>
<feature type="region of interest" description="Disordered" evidence="1">
    <location>
        <begin position="515"/>
        <end position="554"/>
    </location>
</feature>
<evidence type="ECO:0000256" key="1">
    <source>
        <dbReference type="SAM" id="MobiDB-lite"/>
    </source>
</evidence>
<dbReference type="OrthoDB" id="7435197at2759"/>
<dbReference type="EMBL" id="BLBS01000034">
    <property type="protein sequence ID" value="GET89215.1"/>
    <property type="molecule type" value="Genomic_DNA"/>
</dbReference>
<gene>
    <name evidence="2" type="ORF">LtaPh_2512241</name>
</gene>